<comment type="caution">
    <text evidence="2">The sequence shown here is derived from an EMBL/GenBank/DDBJ whole genome shotgun (WGS) entry which is preliminary data.</text>
</comment>
<accession>A0A0F9J2T2</accession>
<feature type="transmembrane region" description="Helical" evidence="1">
    <location>
        <begin position="6"/>
        <end position="27"/>
    </location>
</feature>
<name>A0A0F9J2T2_9ZZZZ</name>
<feature type="transmembrane region" description="Helical" evidence="1">
    <location>
        <begin position="72"/>
        <end position="97"/>
    </location>
</feature>
<keyword evidence="1" id="KW-1133">Transmembrane helix</keyword>
<keyword evidence="1" id="KW-0472">Membrane</keyword>
<evidence type="ECO:0000313" key="2">
    <source>
        <dbReference type="EMBL" id="KKM64004.1"/>
    </source>
</evidence>
<proteinExistence type="predicted"/>
<reference evidence="2" key="1">
    <citation type="journal article" date="2015" name="Nature">
        <title>Complex archaea that bridge the gap between prokaryotes and eukaryotes.</title>
        <authorList>
            <person name="Spang A."/>
            <person name="Saw J.H."/>
            <person name="Jorgensen S.L."/>
            <person name="Zaremba-Niedzwiedzka K."/>
            <person name="Martijn J."/>
            <person name="Lind A.E."/>
            <person name="van Eijk R."/>
            <person name="Schleper C."/>
            <person name="Guy L."/>
            <person name="Ettema T.J."/>
        </authorList>
    </citation>
    <scope>NUCLEOTIDE SEQUENCE</scope>
</reference>
<feature type="transmembrane region" description="Helical" evidence="1">
    <location>
        <begin position="34"/>
        <end position="52"/>
    </location>
</feature>
<protein>
    <submittedName>
        <fullName evidence="2">Uncharacterized protein</fullName>
    </submittedName>
</protein>
<keyword evidence="1" id="KW-0812">Transmembrane</keyword>
<gene>
    <name evidence="2" type="ORF">LCGC14_1505720</name>
</gene>
<evidence type="ECO:0000256" key="1">
    <source>
        <dbReference type="SAM" id="Phobius"/>
    </source>
</evidence>
<sequence length="99" mass="11795">MSELQILLIEIFIILSLYIFVFIYSVISVDTITTLLSFLIFLILLIPFYFLLEKLDFLVHFNNLEDIPIFNLIVFYSTLINLFIGLYLFVELVYLFFYG</sequence>
<dbReference type="AlphaFoldDB" id="A0A0F9J2T2"/>
<organism evidence="2">
    <name type="scientific">marine sediment metagenome</name>
    <dbReference type="NCBI Taxonomy" id="412755"/>
    <lineage>
        <taxon>unclassified sequences</taxon>
        <taxon>metagenomes</taxon>
        <taxon>ecological metagenomes</taxon>
    </lineage>
</organism>
<dbReference type="EMBL" id="LAZR01010986">
    <property type="protein sequence ID" value="KKM64004.1"/>
    <property type="molecule type" value="Genomic_DNA"/>
</dbReference>